<name>A0A1H0YKK8_9ACTN</name>
<feature type="transmembrane region" description="Helical" evidence="2">
    <location>
        <begin position="377"/>
        <end position="403"/>
    </location>
</feature>
<feature type="transmembrane region" description="Helical" evidence="2">
    <location>
        <begin position="201"/>
        <end position="219"/>
    </location>
</feature>
<keyword evidence="2" id="KW-0812">Transmembrane</keyword>
<feature type="transmembrane region" description="Helical" evidence="2">
    <location>
        <begin position="73"/>
        <end position="93"/>
    </location>
</feature>
<feature type="transmembrane region" description="Helical" evidence="2">
    <location>
        <begin position="124"/>
        <end position="143"/>
    </location>
</feature>
<feature type="transmembrane region" description="Helical" evidence="2">
    <location>
        <begin position="150"/>
        <end position="170"/>
    </location>
</feature>
<keyword evidence="2" id="KW-0472">Membrane</keyword>
<dbReference type="PANTHER" id="PTHR30199:SF0">
    <property type="entry name" value="INNER MEMBRANE PROTEIN YDCO"/>
    <property type="match status" value="1"/>
</dbReference>
<feature type="transmembrane region" description="Helical" evidence="2">
    <location>
        <begin position="36"/>
        <end position="61"/>
    </location>
</feature>
<dbReference type="STRING" id="995062.SAMN04489718_0513"/>
<protein>
    <submittedName>
        <fullName evidence="3">Benzoate membrane transport protein</fullName>
    </submittedName>
</protein>
<keyword evidence="4" id="KW-1185">Reference proteome</keyword>
<feature type="transmembrane region" description="Helical" evidence="2">
    <location>
        <begin position="349"/>
        <end position="370"/>
    </location>
</feature>
<feature type="transmembrane region" description="Helical" evidence="2">
    <location>
        <begin position="318"/>
        <end position="343"/>
    </location>
</feature>
<evidence type="ECO:0000256" key="2">
    <source>
        <dbReference type="SAM" id="Phobius"/>
    </source>
</evidence>
<evidence type="ECO:0000313" key="4">
    <source>
        <dbReference type="Proteomes" id="UP000199301"/>
    </source>
</evidence>
<feature type="transmembrane region" description="Helical" evidence="2">
    <location>
        <begin position="239"/>
        <end position="256"/>
    </location>
</feature>
<dbReference type="InterPro" id="IPR004711">
    <property type="entry name" value="Benzoate_Transporter"/>
</dbReference>
<reference evidence="4" key="1">
    <citation type="submission" date="2016-10" db="EMBL/GenBank/DDBJ databases">
        <authorList>
            <person name="Varghese N."/>
            <person name="Submissions S."/>
        </authorList>
    </citation>
    <scope>NUCLEOTIDE SEQUENCE [LARGE SCALE GENOMIC DNA]</scope>
    <source>
        <strain evidence="4">DSM 45459</strain>
    </source>
</reference>
<accession>A0A1H0YKK8</accession>
<evidence type="ECO:0000313" key="3">
    <source>
        <dbReference type="EMBL" id="SDQ15628.1"/>
    </source>
</evidence>
<organism evidence="3 4">
    <name type="scientific">Actinopolyspora saharensis</name>
    <dbReference type="NCBI Taxonomy" id="995062"/>
    <lineage>
        <taxon>Bacteria</taxon>
        <taxon>Bacillati</taxon>
        <taxon>Actinomycetota</taxon>
        <taxon>Actinomycetes</taxon>
        <taxon>Actinopolysporales</taxon>
        <taxon>Actinopolysporaceae</taxon>
        <taxon>Actinopolyspora</taxon>
    </lineage>
</organism>
<feature type="transmembrane region" description="Helical" evidence="2">
    <location>
        <begin position="176"/>
        <end position="194"/>
    </location>
</feature>
<dbReference type="AlphaFoldDB" id="A0A1H0YKK8"/>
<dbReference type="RefSeq" id="WP_245695574.1">
    <property type="nucleotide sequence ID" value="NZ_FNKO01000001.1"/>
</dbReference>
<dbReference type="PANTHER" id="PTHR30199">
    <property type="entry name" value="MFS FAMILY TRANSPORTER, PREDICTED SUBSTRATE BENZOATE"/>
    <property type="match status" value="1"/>
</dbReference>
<dbReference type="EMBL" id="FNKO01000001">
    <property type="protein sequence ID" value="SDQ15628.1"/>
    <property type="molecule type" value="Genomic_DNA"/>
</dbReference>
<sequence>MSSSPPAAPPRAGTDDRLVEQGPGVRSGLRDLPAHLNLSTVGAAVVATVFGCTGPALIIINGAGDAGLSASQTASWIFGVYVFGGLNSLLLALYYRQPIAGAWSIPGAVLVVDALGTFTLGELVGAYLVSGALVLLLALTGVLRRVMTWLPGPIIMAMIAGALVEFAIGVVEAGRAAPWIVTSALAGYLLVTRFSKKLPGVVGALVASAVAAGLTGAFVGIDPDTRLAVPALVVPTFDWGAVLAVSVPLTVLIIGAENAQATGALMAASYRPPINSMSLLSGLSGLAAAGFGGHTSNIAGPMTAICTSRDAGPEAGRYAAAVLNGILFIAFGVVSSVAVAFVTALPVELVTSVAGLAMITVLLSSFQGAFGSSRFQIGAFFALVIAMSGVSIAGISSPFWALLGGVTASLLLEFDQFRDRADHSD</sequence>
<evidence type="ECO:0000256" key="1">
    <source>
        <dbReference type="SAM" id="MobiDB-lite"/>
    </source>
</evidence>
<feature type="region of interest" description="Disordered" evidence="1">
    <location>
        <begin position="1"/>
        <end position="20"/>
    </location>
</feature>
<gene>
    <name evidence="3" type="ORF">SAMN04489718_0513</name>
</gene>
<dbReference type="Pfam" id="PF03594">
    <property type="entry name" value="BenE"/>
    <property type="match status" value="1"/>
</dbReference>
<dbReference type="GO" id="GO:0005886">
    <property type="term" value="C:plasma membrane"/>
    <property type="evidence" value="ECO:0007669"/>
    <property type="project" value="TreeGrafter"/>
</dbReference>
<keyword evidence="2" id="KW-1133">Transmembrane helix</keyword>
<dbReference type="GO" id="GO:0042925">
    <property type="term" value="F:benzoate transmembrane transporter activity"/>
    <property type="evidence" value="ECO:0007669"/>
    <property type="project" value="InterPro"/>
</dbReference>
<dbReference type="Proteomes" id="UP000199301">
    <property type="component" value="Unassembled WGS sequence"/>
</dbReference>
<proteinExistence type="predicted"/>